<dbReference type="Gene3D" id="3.90.550.10">
    <property type="entry name" value="Spore Coat Polysaccharide Biosynthesis Protein SpsA, Chain A"/>
    <property type="match status" value="1"/>
</dbReference>
<gene>
    <name evidence="2" type="ORF">JL107_04525</name>
</gene>
<dbReference type="PANTHER" id="PTHR43685:SF2">
    <property type="entry name" value="GLYCOSYLTRANSFERASE 2-LIKE DOMAIN-CONTAINING PROTEIN"/>
    <property type="match status" value="1"/>
</dbReference>
<evidence type="ECO:0000313" key="3">
    <source>
        <dbReference type="Proteomes" id="UP000663801"/>
    </source>
</evidence>
<dbReference type="PANTHER" id="PTHR43685">
    <property type="entry name" value="GLYCOSYLTRANSFERASE"/>
    <property type="match status" value="1"/>
</dbReference>
<dbReference type="Proteomes" id="UP000663801">
    <property type="component" value="Unassembled WGS sequence"/>
</dbReference>
<dbReference type="InterPro" id="IPR001173">
    <property type="entry name" value="Glyco_trans_2-like"/>
</dbReference>
<accession>A0A938YJF4</accession>
<dbReference type="InterPro" id="IPR029044">
    <property type="entry name" value="Nucleotide-diphossugar_trans"/>
</dbReference>
<feature type="domain" description="Glycosyltransferase 2-like" evidence="1">
    <location>
        <begin position="13"/>
        <end position="177"/>
    </location>
</feature>
<reference evidence="2" key="1">
    <citation type="submission" date="2021-01" db="EMBL/GenBank/DDBJ databases">
        <title>KCTC 19127 draft genome.</title>
        <authorList>
            <person name="An D."/>
        </authorList>
    </citation>
    <scope>NUCLEOTIDE SEQUENCE</scope>
    <source>
        <strain evidence="2">KCTC 19127</strain>
    </source>
</reference>
<dbReference type="SUPFAM" id="SSF53448">
    <property type="entry name" value="Nucleotide-diphospho-sugar transferases"/>
    <property type="match status" value="1"/>
</dbReference>
<evidence type="ECO:0000313" key="2">
    <source>
        <dbReference type="EMBL" id="MBM9475706.1"/>
    </source>
</evidence>
<dbReference type="AlphaFoldDB" id="A0A938YJF4"/>
<sequence>MTVGPSAPGTVAVVICAYTEKRWDDVLDAYHSVLGQSVVPDEVILVVDHNPALLARLTLACPRALVIANTAGNGLSGARNTGIEAADSDIVLFLDDDARAADGWVEQMVAPFTDPQVQGVAGWADPNWDGAGQPRWFPEPFLWVVGCSYEGMPTTQVPVRNPLGCSMAFRRPALAELGGFTSGIGRVGTHPVGCEETEFSIRLRQRDPAARILSAPGAVVHHRVTENRRTLGYFSRRCYWEGVSKALVAKGVGRNDALATERSYVSTVLPRAVFRGVKDALRGDVHGLLRGAAVVYGLGATSLGYVRGLRAAAQTELVEATPLVRSEAA</sequence>
<organism evidence="2 3">
    <name type="scientific">Nakamurella flavida</name>
    <dbReference type="NCBI Taxonomy" id="363630"/>
    <lineage>
        <taxon>Bacteria</taxon>
        <taxon>Bacillati</taxon>
        <taxon>Actinomycetota</taxon>
        <taxon>Actinomycetes</taxon>
        <taxon>Nakamurellales</taxon>
        <taxon>Nakamurellaceae</taxon>
        <taxon>Nakamurella</taxon>
    </lineage>
</organism>
<evidence type="ECO:0000259" key="1">
    <source>
        <dbReference type="Pfam" id="PF00535"/>
    </source>
</evidence>
<dbReference type="RefSeq" id="WP_205255808.1">
    <property type="nucleotide sequence ID" value="NZ_BAAAPV010000002.1"/>
</dbReference>
<protein>
    <submittedName>
        <fullName evidence="2">Glycosyltransferase family 2 protein</fullName>
    </submittedName>
</protein>
<dbReference type="InterPro" id="IPR050834">
    <property type="entry name" value="Glycosyltransf_2"/>
</dbReference>
<proteinExistence type="predicted"/>
<dbReference type="EMBL" id="JAERWL010000005">
    <property type="protein sequence ID" value="MBM9475706.1"/>
    <property type="molecule type" value="Genomic_DNA"/>
</dbReference>
<keyword evidence="3" id="KW-1185">Reference proteome</keyword>
<name>A0A938YJF4_9ACTN</name>
<comment type="caution">
    <text evidence="2">The sequence shown here is derived from an EMBL/GenBank/DDBJ whole genome shotgun (WGS) entry which is preliminary data.</text>
</comment>
<dbReference type="Pfam" id="PF00535">
    <property type="entry name" value="Glycos_transf_2"/>
    <property type="match status" value="1"/>
</dbReference>